<dbReference type="AlphaFoldDB" id="A0AAP7DCI3"/>
<proteinExistence type="predicted"/>
<sequence length="200" mass="22987">MDIAWLTVPFGQITFDAEGVDNNHSHGFSRKVHWPGNDKSGVTIGRGYDCGNRSKNEVYRDMIAAEISTSQAELISNSAGLKGGQAGSFVVRNREVIGEITRKSQHLLFVNIYPDYIERGKSNYEHWTLPEERTAWENLDSRIRDIAVDFVYQGFTKGERPMKACEKNNKEILIKYIENSPVLRRYEAGRQRVNYLRNRK</sequence>
<comment type="caution">
    <text evidence="3">The sequence shown here is derived from an EMBL/GenBank/DDBJ whole genome shotgun (WGS) entry which is preliminary data.</text>
</comment>
<dbReference type="GO" id="GO:0031640">
    <property type="term" value="P:killing of cells of another organism"/>
    <property type="evidence" value="ECO:0007669"/>
    <property type="project" value="UniProtKB-KW"/>
</dbReference>
<evidence type="ECO:0000313" key="4">
    <source>
        <dbReference type="Proteomes" id="UP000576645"/>
    </source>
</evidence>
<keyword evidence="2" id="KW-0081">Bacteriolytic enzyme</keyword>
<keyword evidence="1" id="KW-0929">Antimicrobial</keyword>
<dbReference type="InterPro" id="IPR023347">
    <property type="entry name" value="Lysozyme_dom_sf"/>
</dbReference>
<dbReference type="GO" id="GO:0042742">
    <property type="term" value="P:defense response to bacterium"/>
    <property type="evidence" value="ECO:0007669"/>
    <property type="project" value="UniProtKB-KW"/>
</dbReference>
<evidence type="ECO:0000256" key="1">
    <source>
        <dbReference type="ARBA" id="ARBA00022529"/>
    </source>
</evidence>
<dbReference type="CDD" id="cd16903">
    <property type="entry name" value="pesticin_lyz-like"/>
    <property type="match status" value="1"/>
</dbReference>
<reference evidence="3 4" key="1">
    <citation type="submission" date="2019-09" db="EMBL/GenBank/DDBJ databases">
        <title>Draft genome sequencing and comparative genomics of hatchery-associated Vibrios.</title>
        <authorList>
            <person name="Kehlet-Delgado H."/>
            <person name="Mueller R.S."/>
        </authorList>
    </citation>
    <scope>NUCLEOTIDE SEQUENCE [LARGE SCALE GENOMIC DNA]</scope>
    <source>
        <strain evidence="3 4">09-121-3</strain>
    </source>
</reference>
<evidence type="ECO:0000256" key="2">
    <source>
        <dbReference type="ARBA" id="ARBA00022638"/>
    </source>
</evidence>
<organism evidence="3 4">
    <name type="scientific">Vibrio coralliilyticus</name>
    <dbReference type="NCBI Taxonomy" id="190893"/>
    <lineage>
        <taxon>Bacteria</taxon>
        <taxon>Pseudomonadati</taxon>
        <taxon>Pseudomonadota</taxon>
        <taxon>Gammaproteobacteria</taxon>
        <taxon>Vibrionales</taxon>
        <taxon>Vibrionaceae</taxon>
        <taxon>Vibrio</taxon>
    </lineage>
</organism>
<gene>
    <name evidence="3" type="ORF">F0238_01370</name>
</gene>
<dbReference type="Gene3D" id="1.10.530.40">
    <property type="match status" value="1"/>
</dbReference>
<dbReference type="Proteomes" id="UP000576645">
    <property type="component" value="Unassembled WGS sequence"/>
</dbReference>
<protein>
    <submittedName>
        <fullName evidence="3">Calcium-binding protein</fullName>
    </submittedName>
</protein>
<dbReference type="GO" id="GO:0003796">
    <property type="term" value="F:lysozyme activity"/>
    <property type="evidence" value="ECO:0007669"/>
    <property type="project" value="InterPro"/>
</dbReference>
<evidence type="ECO:0000313" key="3">
    <source>
        <dbReference type="EMBL" id="NOJ21370.1"/>
    </source>
</evidence>
<name>A0AAP7DCI3_9VIBR</name>
<dbReference type="EMBL" id="VTXP01000001">
    <property type="protein sequence ID" value="NOJ21370.1"/>
    <property type="molecule type" value="Genomic_DNA"/>
</dbReference>
<accession>A0AAP7DCI3</accession>